<dbReference type="PANTHER" id="PTHR41800">
    <property type="entry name" value="EXPRESSED PROTEIN"/>
    <property type="match status" value="1"/>
</dbReference>
<dbReference type="PANTHER" id="PTHR41800:SF1">
    <property type="entry name" value="EXPRESSED PROTEIN"/>
    <property type="match status" value="1"/>
</dbReference>
<evidence type="ECO:0000256" key="2">
    <source>
        <dbReference type="SAM" id="Phobius"/>
    </source>
</evidence>
<dbReference type="InParanoid" id="A0A1V8TRM8"/>
<protein>
    <submittedName>
        <fullName evidence="3">Uncharacterized protein</fullName>
    </submittedName>
</protein>
<evidence type="ECO:0000256" key="1">
    <source>
        <dbReference type="SAM" id="MobiDB-lite"/>
    </source>
</evidence>
<evidence type="ECO:0000313" key="3">
    <source>
        <dbReference type="EMBL" id="OQO14015.1"/>
    </source>
</evidence>
<evidence type="ECO:0000313" key="4">
    <source>
        <dbReference type="Proteomes" id="UP000192596"/>
    </source>
</evidence>
<dbReference type="Proteomes" id="UP000192596">
    <property type="component" value="Unassembled WGS sequence"/>
</dbReference>
<organism evidence="3 4">
    <name type="scientific">Cryoendolithus antarcticus</name>
    <dbReference type="NCBI Taxonomy" id="1507870"/>
    <lineage>
        <taxon>Eukaryota</taxon>
        <taxon>Fungi</taxon>
        <taxon>Dikarya</taxon>
        <taxon>Ascomycota</taxon>
        <taxon>Pezizomycotina</taxon>
        <taxon>Dothideomycetes</taxon>
        <taxon>Dothideomycetidae</taxon>
        <taxon>Cladosporiales</taxon>
        <taxon>Cladosporiaceae</taxon>
        <taxon>Cryoendolithus</taxon>
    </lineage>
</organism>
<keyword evidence="2" id="KW-0472">Membrane</keyword>
<keyword evidence="4" id="KW-1185">Reference proteome</keyword>
<keyword evidence="2" id="KW-0812">Transmembrane</keyword>
<keyword evidence="2" id="KW-1133">Transmembrane helix</keyword>
<name>A0A1V8TRM8_9PEZI</name>
<dbReference type="OrthoDB" id="2559326at2759"/>
<feature type="region of interest" description="Disordered" evidence="1">
    <location>
        <begin position="103"/>
        <end position="124"/>
    </location>
</feature>
<reference evidence="4" key="1">
    <citation type="submission" date="2017-03" db="EMBL/GenBank/DDBJ databases">
        <title>Genomes of endolithic fungi from Antarctica.</title>
        <authorList>
            <person name="Coleine C."/>
            <person name="Masonjones S."/>
            <person name="Stajich J.E."/>
        </authorList>
    </citation>
    <scope>NUCLEOTIDE SEQUENCE [LARGE SCALE GENOMIC DNA]</scope>
    <source>
        <strain evidence="4">CCFEE 5527</strain>
    </source>
</reference>
<sequence>MNTKASVAYGWGILVLAGGGAYFFAKRSINADRDERAALNEERRIASQGNRRRYQDSAPSKRAHASSGVLEKAADGINAAATPNIKPSVDYASASASQVQAEMSAKSQYEAAAPYRSRKGDRFS</sequence>
<dbReference type="Pfam" id="PF15932">
    <property type="entry name" value="DUF4748"/>
    <property type="match status" value="1"/>
</dbReference>
<feature type="region of interest" description="Disordered" evidence="1">
    <location>
        <begin position="42"/>
        <end position="69"/>
    </location>
</feature>
<gene>
    <name evidence="3" type="ORF">B0A48_00890</name>
</gene>
<proteinExistence type="predicted"/>
<dbReference type="EMBL" id="NAJO01000002">
    <property type="protein sequence ID" value="OQO14015.1"/>
    <property type="molecule type" value="Genomic_DNA"/>
</dbReference>
<feature type="transmembrane region" description="Helical" evidence="2">
    <location>
        <begin position="6"/>
        <end position="25"/>
    </location>
</feature>
<dbReference type="AlphaFoldDB" id="A0A1V8TRM8"/>
<accession>A0A1V8TRM8</accession>
<comment type="caution">
    <text evidence="3">The sequence shown here is derived from an EMBL/GenBank/DDBJ whole genome shotgun (WGS) entry which is preliminary data.</text>
</comment>
<dbReference type="InterPro" id="IPR031833">
    <property type="entry name" value="DUF4748"/>
</dbReference>